<dbReference type="InterPro" id="IPR007694">
    <property type="entry name" value="DNA_helicase_DnaB-like_C"/>
</dbReference>
<accession>A0A381QH01</accession>
<evidence type="ECO:0000256" key="8">
    <source>
        <dbReference type="ARBA" id="ARBA00023125"/>
    </source>
</evidence>
<dbReference type="FunFam" id="1.10.860.10:FF:000001">
    <property type="entry name" value="Replicative DNA helicase"/>
    <property type="match status" value="1"/>
</dbReference>
<dbReference type="InterPro" id="IPR036185">
    <property type="entry name" value="DNA_heli_DnaB-like_N_sf"/>
</dbReference>
<evidence type="ECO:0000256" key="1">
    <source>
        <dbReference type="ARBA" id="ARBA00008428"/>
    </source>
</evidence>
<protein>
    <recommendedName>
        <fullName evidence="10">DNA 5'-3' helicase</fullName>
        <ecNumber evidence="10">5.6.2.3</ecNumber>
    </recommendedName>
</protein>
<dbReference type="Pfam" id="PF03796">
    <property type="entry name" value="DnaB_C"/>
    <property type="match status" value="1"/>
</dbReference>
<dbReference type="GO" id="GO:0016787">
    <property type="term" value="F:hydrolase activity"/>
    <property type="evidence" value="ECO:0007669"/>
    <property type="project" value="UniProtKB-KW"/>
</dbReference>
<evidence type="ECO:0000256" key="10">
    <source>
        <dbReference type="ARBA" id="ARBA00044969"/>
    </source>
</evidence>
<dbReference type="InterPro" id="IPR016136">
    <property type="entry name" value="DNA_helicase_N/primase_C"/>
</dbReference>
<keyword evidence="9" id="KW-0413">Isomerase</keyword>
<gene>
    <name evidence="13" type="ORF">METZ01_LOCUS31018</name>
</gene>
<dbReference type="EMBL" id="UINC01001343">
    <property type="protein sequence ID" value="SUZ78164.1"/>
    <property type="molecule type" value="Genomic_DNA"/>
</dbReference>
<dbReference type="GO" id="GO:0042802">
    <property type="term" value="F:identical protein binding"/>
    <property type="evidence" value="ECO:0007669"/>
    <property type="project" value="UniProtKB-ARBA"/>
</dbReference>
<sequence>MANNKTDQNLNLQPQSIEAEQAVLGAMLSSKDAISKALQWVRSHHFYKESHSKIFLVMSDLFDKGEPIDTISVINKLKKNKQIDGVGGAYFITGLVESVPTAANVESYAKIVLEKFMLRELIRASHELSKDAYNDRQDVGEILDAAEQTIFAITQDRLRGGFLPIDGILHETFKNLDRIASNPGSVTGVASGLIDLDEITSGFQKGDLVIIAGRPSMGKTALALSIMRNAAIDFKVPVGMFSLEMANHQLAQRLLCAEGRVDSHLVRTGKLPKNQWKNLSLAVGSLAEAEIYLDDTPAITVLELRAKARRLKAEKNIGLIIIDYLQLMQGPRNIESRQQEISNISRSLKALAKELDIPVIALSQLSRAVEQRSEHRPQLSDLRESGAIEQDADVVIFLYRSWVYSREEEEKGRAQAIIAKQRNGPIGTVNLSFIDRFARFESISAFEELESEVPF</sequence>
<keyword evidence="7" id="KW-0067">ATP-binding</keyword>
<keyword evidence="3" id="KW-0235">DNA replication</keyword>
<dbReference type="PROSITE" id="PS51199">
    <property type="entry name" value="SF4_HELICASE"/>
    <property type="match status" value="1"/>
</dbReference>
<dbReference type="SUPFAM" id="SSF48024">
    <property type="entry name" value="N-terminal domain of DnaB helicase"/>
    <property type="match status" value="1"/>
</dbReference>
<evidence type="ECO:0000256" key="3">
    <source>
        <dbReference type="ARBA" id="ARBA00022705"/>
    </source>
</evidence>
<dbReference type="NCBIfam" id="TIGR00665">
    <property type="entry name" value="DnaB"/>
    <property type="match status" value="1"/>
</dbReference>
<dbReference type="GO" id="GO:0005524">
    <property type="term" value="F:ATP binding"/>
    <property type="evidence" value="ECO:0007669"/>
    <property type="project" value="UniProtKB-KW"/>
</dbReference>
<evidence type="ECO:0000256" key="6">
    <source>
        <dbReference type="ARBA" id="ARBA00022806"/>
    </source>
</evidence>
<dbReference type="Pfam" id="PF00772">
    <property type="entry name" value="DnaB"/>
    <property type="match status" value="1"/>
</dbReference>
<dbReference type="Gene3D" id="3.40.50.300">
    <property type="entry name" value="P-loop containing nucleotide triphosphate hydrolases"/>
    <property type="match status" value="1"/>
</dbReference>
<dbReference type="PANTHER" id="PTHR30153:SF2">
    <property type="entry name" value="REPLICATIVE DNA HELICASE"/>
    <property type="match status" value="1"/>
</dbReference>
<evidence type="ECO:0000259" key="12">
    <source>
        <dbReference type="PROSITE" id="PS51199"/>
    </source>
</evidence>
<dbReference type="GO" id="GO:1990077">
    <property type="term" value="C:primosome complex"/>
    <property type="evidence" value="ECO:0007669"/>
    <property type="project" value="UniProtKB-KW"/>
</dbReference>
<dbReference type="SUPFAM" id="SSF52540">
    <property type="entry name" value="P-loop containing nucleoside triphosphate hydrolases"/>
    <property type="match status" value="1"/>
</dbReference>
<dbReference type="PANTHER" id="PTHR30153">
    <property type="entry name" value="REPLICATIVE DNA HELICASE DNAB"/>
    <property type="match status" value="1"/>
</dbReference>
<dbReference type="SMART" id="SM00382">
    <property type="entry name" value="AAA"/>
    <property type="match status" value="1"/>
</dbReference>
<reference evidence="13" key="1">
    <citation type="submission" date="2018-05" db="EMBL/GenBank/DDBJ databases">
        <authorList>
            <person name="Lanie J.A."/>
            <person name="Ng W.-L."/>
            <person name="Kazmierczak K.M."/>
            <person name="Andrzejewski T.M."/>
            <person name="Davidsen T.M."/>
            <person name="Wayne K.J."/>
            <person name="Tettelin H."/>
            <person name="Glass J.I."/>
            <person name="Rusch D."/>
            <person name="Podicherti R."/>
            <person name="Tsui H.-C.T."/>
            <person name="Winkler M.E."/>
        </authorList>
    </citation>
    <scope>NUCLEOTIDE SEQUENCE</scope>
</reference>
<dbReference type="CDD" id="cd00984">
    <property type="entry name" value="DnaB_C"/>
    <property type="match status" value="1"/>
</dbReference>
<dbReference type="AlphaFoldDB" id="A0A381QH01"/>
<dbReference type="InterPro" id="IPR027417">
    <property type="entry name" value="P-loop_NTPase"/>
</dbReference>
<dbReference type="InterPro" id="IPR007693">
    <property type="entry name" value="DNA_helicase_DnaB-like_N"/>
</dbReference>
<evidence type="ECO:0000313" key="13">
    <source>
        <dbReference type="EMBL" id="SUZ78164.1"/>
    </source>
</evidence>
<dbReference type="InterPro" id="IPR007692">
    <property type="entry name" value="DNA_helicase_DnaB"/>
</dbReference>
<evidence type="ECO:0000256" key="4">
    <source>
        <dbReference type="ARBA" id="ARBA00022741"/>
    </source>
</evidence>
<dbReference type="NCBIfam" id="NF004384">
    <property type="entry name" value="PRK05748.1"/>
    <property type="match status" value="1"/>
</dbReference>
<comment type="similarity">
    <text evidence="1">Belongs to the helicase family. DnaB subfamily.</text>
</comment>
<dbReference type="EC" id="5.6.2.3" evidence="10"/>
<evidence type="ECO:0000256" key="2">
    <source>
        <dbReference type="ARBA" id="ARBA00022515"/>
    </source>
</evidence>
<dbReference type="GO" id="GO:0043139">
    <property type="term" value="F:5'-3' DNA helicase activity"/>
    <property type="evidence" value="ECO:0007669"/>
    <property type="project" value="UniProtKB-EC"/>
</dbReference>
<keyword evidence="4" id="KW-0547">Nucleotide-binding</keyword>
<dbReference type="Gene3D" id="1.10.860.10">
    <property type="entry name" value="DNAb Helicase, Chain A"/>
    <property type="match status" value="1"/>
</dbReference>
<evidence type="ECO:0000256" key="7">
    <source>
        <dbReference type="ARBA" id="ARBA00022840"/>
    </source>
</evidence>
<dbReference type="GO" id="GO:0005829">
    <property type="term" value="C:cytosol"/>
    <property type="evidence" value="ECO:0007669"/>
    <property type="project" value="TreeGrafter"/>
</dbReference>
<dbReference type="FunFam" id="3.40.50.300:FF:000076">
    <property type="entry name" value="Replicative DNA helicase"/>
    <property type="match status" value="1"/>
</dbReference>
<evidence type="ECO:0000256" key="5">
    <source>
        <dbReference type="ARBA" id="ARBA00022801"/>
    </source>
</evidence>
<keyword evidence="2" id="KW-0639">Primosome</keyword>
<name>A0A381QH01_9ZZZZ</name>
<keyword evidence="8" id="KW-0238">DNA-binding</keyword>
<dbReference type="GO" id="GO:0003677">
    <property type="term" value="F:DNA binding"/>
    <property type="evidence" value="ECO:0007669"/>
    <property type="project" value="UniProtKB-KW"/>
</dbReference>
<keyword evidence="5" id="KW-0378">Hydrolase</keyword>
<keyword evidence="6" id="KW-0347">Helicase</keyword>
<organism evidence="13">
    <name type="scientific">marine metagenome</name>
    <dbReference type="NCBI Taxonomy" id="408172"/>
    <lineage>
        <taxon>unclassified sequences</taxon>
        <taxon>metagenomes</taxon>
        <taxon>ecological metagenomes</taxon>
    </lineage>
</organism>
<comment type="catalytic activity">
    <reaction evidence="11">
        <text>ATP + H2O = ADP + phosphate + H(+)</text>
        <dbReference type="Rhea" id="RHEA:13065"/>
        <dbReference type="ChEBI" id="CHEBI:15377"/>
        <dbReference type="ChEBI" id="CHEBI:15378"/>
        <dbReference type="ChEBI" id="CHEBI:30616"/>
        <dbReference type="ChEBI" id="CHEBI:43474"/>
        <dbReference type="ChEBI" id="CHEBI:456216"/>
        <dbReference type="EC" id="5.6.2.3"/>
    </reaction>
</comment>
<proteinExistence type="inferred from homology"/>
<evidence type="ECO:0000256" key="9">
    <source>
        <dbReference type="ARBA" id="ARBA00023235"/>
    </source>
</evidence>
<dbReference type="InterPro" id="IPR003593">
    <property type="entry name" value="AAA+_ATPase"/>
</dbReference>
<feature type="domain" description="SF4 helicase" evidence="12">
    <location>
        <begin position="182"/>
        <end position="447"/>
    </location>
</feature>
<dbReference type="GO" id="GO:0006269">
    <property type="term" value="P:DNA replication, synthesis of primer"/>
    <property type="evidence" value="ECO:0007669"/>
    <property type="project" value="UniProtKB-KW"/>
</dbReference>
<evidence type="ECO:0000256" key="11">
    <source>
        <dbReference type="ARBA" id="ARBA00048954"/>
    </source>
</evidence>